<protein>
    <recommendedName>
        <fullName evidence="5">Glycosyl transferase family 1 domain-containing protein</fullName>
    </recommendedName>
</protein>
<feature type="domain" description="Glycosyltransferase subfamily 4-like N-terminal" evidence="2">
    <location>
        <begin position="20"/>
        <end position="179"/>
    </location>
</feature>
<dbReference type="PANTHER" id="PTHR12526:SF638">
    <property type="entry name" value="SPORE COAT PROTEIN SA"/>
    <property type="match status" value="1"/>
</dbReference>
<proteinExistence type="predicted"/>
<dbReference type="PANTHER" id="PTHR12526">
    <property type="entry name" value="GLYCOSYLTRANSFERASE"/>
    <property type="match status" value="1"/>
</dbReference>
<dbReference type="Pfam" id="PF13439">
    <property type="entry name" value="Glyco_transf_4"/>
    <property type="match status" value="1"/>
</dbReference>
<evidence type="ECO:0008006" key="5">
    <source>
        <dbReference type="Google" id="ProtNLM"/>
    </source>
</evidence>
<sequence length="375" mass="42869">MGKNKLSKRKVLHGVYSFKMGGAEKIVSYYARYHDRSRFEPIICSLTSGGELEEEIKKFNVKTFMFNKQKIFPLLFLIKLIKFIKREKIDIIHSHNFVVNNWFIVAALLSGVKNRIRTDHTVQNQFYKKGLLFSVISNILGLLNKKIISVCERVRVSNQKKGIFGRGRYITIYNGIDPDLYLAKEINKGRFYKEFFIEEGSKIVGNVGNLTLQKGQRYFIEAAKILSDQYKDVAFLIVGNGPLRNELENLAKKLEIKEKVIFSGVRTDIPELLQFMDIFVLSSLREGFSIAILEAMAAKKSCVVTDAGGNSEVVEDGVTGFIVPPNDPIQLADKILTLLKDDNLRNSFGEKGRKRVLENYTAERMVKETERIYEL</sequence>
<accession>A0A1F7SMZ6</accession>
<evidence type="ECO:0000259" key="1">
    <source>
        <dbReference type="Pfam" id="PF00534"/>
    </source>
</evidence>
<dbReference type="GO" id="GO:0016757">
    <property type="term" value="F:glycosyltransferase activity"/>
    <property type="evidence" value="ECO:0007669"/>
    <property type="project" value="InterPro"/>
</dbReference>
<dbReference type="SUPFAM" id="SSF53756">
    <property type="entry name" value="UDP-Glycosyltransferase/glycogen phosphorylase"/>
    <property type="match status" value="1"/>
</dbReference>
<evidence type="ECO:0000313" key="3">
    <source>
        <dbReference type="EMBL" id="OGL55150.1"/>
    </source>
</evidence>
<dbReference type="Gene3D" id="3.40.50.2000">
    <property type="entry name" value="Glycogen Phosphorylase B"/>
    <property type="match status" value="2"/>
</dbReference>
<gene>
    <name evidence="3" type="ORF">A3G31_02825</name>
</gene>
<dbReference type="STRING" id="1817883.A3G31_02825"/>
<organism evidence="3 4">
    <name type="scientific">Candidatus Schekmanbacteria bacterium RIFCSPLOWO2_12_FULL_38_15</name>
    <dbReference type="NCBI Taxonomy" id="1817883"/>
    <lineage>
        <taxon>Bacteria</taxon>
        <taxon>Candidatus Schekmaniibacteriota</taxon>
    </lineage>
</organism>
<comment type="caution">
    <text evidence="3">The sequence shown here is derived from an EMBL/GenBank/DDBJ whole genome shotgun (WGS) entry which is preliminary data.</text>
</comment>
<dbReference type="EMBL" id="MGDI01000004">
    <property type="protein sequence ID" value="OGL55150.1"/>
    <property type="molecule type" value="Genomic_DNA"/>
</dbReference>
<evidence type="ECO:0000313" key="4">
    <source>
        <dbReference type="Proteomes" id="UP000178082"/>
    </source>
</evidence>
<dbReference type="AlphaFoldDB" id="A0A1F7SMZ6"/>
<dbReference type="Proteomes" id="UP000178082">
    <property type="component" value="Unassembled WGS sequence"/>
</dbReference>
<dbReference type="InterPro" id="IPR001296">
    <property type="entry name" value="Glyco_trans_1"/>
</dbReference>
<feature type="domain" description="Glycosyl transferase family 1" evidence="1">
    <location>
        <begin position="193"/>
        <end position="355"/>
    </location>
</feature>
<dbReference type="InterPro" id="IPR028098">
    <property type="entry name" value="Glyco_trans_4-like_N"/>
</dbReference>
<reference evidence="3 4" key="1">
    <citation type="journal article" date="2016" name="Nat. Commun.">
        <title>Thousands of microbial genomes shed light on interconnected biogeochemical processes in an aquifer system.</title>
        <authorList>
            <person name="Anantharaman K."/>
            <person name="Brown C.T."/>
            <person name="Hug L.A."/>
            <person name="Sharon I."/>
            <person name="Castelle C.J."/>
            <person name="Probst A.J."/>
            <person name="Thomas B.C."/>
            <person name="Singh A."/>
            <person name="Wilkins M.J."/>
            <person name="Karaoz U."/>
            <person name="Brodie E.L."/>
            <person name="Williams K.H."/>
            <person name="Hubbard S.S."/>
            <person name="Banfield J.F."/>
        </authorList>
    </citation>
    <scope>NUCLEOTIDE SEQUENCE [LARGE SCALE GENOMIC DNA]</scope>
</reference>
<name>A0A1F7SMZ6_9BACT</name>
<evidence type="ECO:0000259" key="2">
    <source>
        <dbReference type="Pfam" id="PF13439"/>
    </source>
</evidence>
<dbReference type="Pfam" id="PF00534">
    <property type="entry name" value="Glycos_transf_1"/>
    <property type="match status" value="1"/>
</dbReference>